<gene>
    <name evidence="2" type="ORF">QWI16_16345</name>
</gene>
<keyword evidence="1" id="KW-0472">Membrane</keyword>
<keyword evidence="1" id="KW-0812">Transmembrane</keyword>
<dbReference type="Proteomes" id="UP001168380">
    <property type="component" value="Unassembled WGS sequence"/>
</dbReference>
<reference evidence="2" key="1">
    <citation type="submission" date="2023-07" db="EMBL/GenBank/DDBJ databases">
        <title>Gilvimarinus algae sp. nov., isolated from the surface of Kelp.</title>
        <authorList>
            <person name="Sun Y.Y."/>
            <person name="Gong Y."/>
            <person name="Du Z.J."/>
        </authorList>
    </citation>
    <scope>NUCLEOTIDE SEQUENCE</scope>
    <source>
        <strain evidence="2">SDUM040014</strain>
    </source>
</reference>
<dbReference type="EMBL" id="JAULRT010000062">
    <property type="protein sequence ID" value="MDO3383754.1"/>
    <property type="molecule type" value="Genomic_DNA"/>
</dbReference>
<organism evidence="2 3">
    <name type="scientific">Gilvimarinus algae</name>
    <dbReference type="NCBI Taxonomy" id="3058037"/>
    <lineage>
        <taxon>Bacteria</taxon>
        <taxon>Pseudomonadati</taxon>
        <taxon>Pseudomonadota</taxon>
        <taxon>Gammaproteobacteria</taxon>
        <taxon>Cellvibrionales</taxon>
        <taxon>Cellvibrionaceae</taxon>
        <taxon>Gilvimarinus</taxon>
    </lineage>
</organism>
<keyword evidence="1" id="KW-1133">Transmembrane helix</keyword>
<evidence type="ECO:0000256" key="1">
    <source>
        <dbReference type="SAM" id="Phobius"/>
    </source>
</evidence>
<evidence type="ECO:0000313" key="2">
    <source>
        <dbReference type="EMBL" id="MDO3383754.1"/>
    </source>
</evidence>
<feature type="transmembrane region" description="Helical" evidence="1">
    <location>
        <begin position="37"/>
        <end position="56"/>
    </location>
</feature>
<feature type="transmembrane region" description="Helical" evidence="1">
    <location>
        <begin position="12"/>
        <end position="31"/>
    </location>
</feature>
<protein>
    <submittedName>
        <fullName evidence="2">Uncharacterized protein</fullName>
    </submittedName>
</protein>
<feature type="transmembrane region" description="Helical" evidence="1">
    <location>
        <begin position="68"/>
        <end position="86"/>
    </location>
</feature>
<accession>A0ABT8TJT8</accession>
<comment type="caution">
    <text evidence="2">The sequence shown here is derived from an EMBL/GenBank/DDBJ whole genome shotgun (WGS) entry which is preliminary data.</text>
</comment>
<keyword evidence="3" id="KW-1185">Reference proteome</keyword>
<proteinExistence type="predicted"/>
<dbReference type="RefSeq" id="WP_302714737.1">
    <property type="nucleotide sequence ID" value="NZ_JAULRT010000062.1"/>
</dbReference>
<evidence type="ECO:0000313" key="3">
    <source>
        <dbReference type="Proteomes" id="UP001168380"/>
    </source>
</evidence>
<name>A0ABT8TJT8_9GAMM</name>
<sequence length="88" mass="9762">MKYKAPVDTLEARLILLALMGPPFGALYLAADGKIGISLIVFTFWFAAAVPLIRWLHKERLVRKQFSIFIAVVASAFYGIVLYGSITT</sequence>